<dbReference type="OrthoDB" id="433501at2759"/>
<dbReference type="PROSITE" id="PS51450">
    <property type="entry name" value="LRR"/>
    <property type="match status" value="1"/>
</dbReference>
<evidence type="ECO:0000256" key="6">
    <source>
        <dbReference type="ARBA" id="ARBA00024238"/>
    </source>
</evidence>
<name>A0A9W8HAP6_9FUNG</name>
<gene>
    <name evidence="7" type="primary">LEA1</name>
    <name evidence="7" type="ORF">H4R18_003863</name>
</gene>
<comment type="subcellular location">
    <subcellularLocation>
        <location evidence="1">Nucleus</location>
    </subcellularLocation>
</comment>
<evidence type="ECO:0000256" key="3">
    <source>
        <dbReference type="ARBA" id="ARBA00022737"/>
    </source>
</evidence>
<proteinExistence type="inferred from homology"/>
<dbReference type="InterPro" id="IPR032675">
    <property type="entry name" value="LRR_dom_sf"/>
</dbReference>
<dbReference type="AlphaFoldDB" id="A0A9W8HAP6"/>
<comment type="caution">
    <text evidence="7">The sequence shown here is derived from an EMBL/GenBank/DDBJ whole genome shotgun (WGS) entry which is preliminary data.</text>
</comment>
<evidence type="ECO:0000256" key="5">
    <source>
        <dbReference type="ARBA" id="ARBA00024196"/>
    </source>
</evidence>
<dbReference type="EMBL" id="JANBUL010000167">
    <property type="protein sequence ID" value="KAJ2779687.1"/>
    <property type="molecule type" value="Genomic_DNA"/>
</dbReference>
<dbReference type="GO" id="GO:0030620">
    <property type="term" value="F:U2 snRNA binding"/>
    <property type="evidence" value="ECO:0007669"/>
    <property type="project" value="InterPro"/>
</dbReference>
<reference evidence="7" key="1">
    <citation type="submission" date="2022-07" db="EMBL/GenBank/DDBJ databases">
        <title>Phylogenomic reconstructions and comparative analyses of Kickxellomycotina fungi.</title>
        <authorList>
            <person name="Reynolds N.K."/>
            <person name="Stajich J.E."/>
            <person name="Barry K."/>
            <person name="Grigoriev I.V."/>
            <person name="Crous P."/>
            <person name="Smith M.E."/>
        </authorList>
    </citation>
    <scope>NUCLEOTIDE SEQUENCE</scope>
    <source>
        <strain evidence="7">NBRC 105414</strain>
    </source>
</reference>
<dbReference type="GO" id="GO:0000398">
    <property type="term" value="P:mRNA splicing, via spliceosome"/>
    <property type="evidence" value="ECO:0007669"/>
    <property type="project" value="InterPro"/>
</dbReference>
<keyword evidence="8" id="KW-1185">Reference proteome</keyword>
<evidence type="ECO:0000256" key="2">
    <source>
        <dbReference type="ARBA" id="ARBA00022614"/>
    </source>
</evidence>
<dbReference type="PANTHER" id="PTHR10552">
    <property type="entry name" value="U2 SMALL NUCLEAR RIBONUCLEOPROTEIN A"/>
    <property type="match status" value="1"/>
</dbReference>
<evidence type="ECO:0000256" key="1">
    <source>
        <dbReference type="ARBA" id="ARBA00004123"/>
    </source>
</evidence>
<keyword evidence="4" id="KW-0539">Nucleus</keyword>
<dbReference type="Gene3D" id="3.80.10.10">
    <property type="entry name" value="Ribonuclease Inhibitor"/>
    <property type="match status" value="1"/>
</dbReference>
<sequence length="241" mass="26332">MKITADFVSRAGTYINAVKEHELDLSGSHITAIENLGVTRDQYDALNLCGNAVRVLGNFPELARLRSIYIADNRVASIERGLGRYLPGLETLVLTNNDIAELVDLEPLRSLGRLRHLSLASNPVMYRPHARLWCVWRLAPSLQILNFERVTMAERAEAARLFGSEAAPTDLARAILEIEPAAAANTFVPGEGLAAEAAATTAATATAAQPELDAARQESIAELKARIREEMARVEAMEQFI</sequence>
<dbReference type="Pfam" id="PF14580">
    <property type="entry name" value="LRR_9"/>
    <property type="match status" value="1"/>
</dbReference>
<dbReference type="PANTHER" id="PTHR10552:SF6">
    <property type="entry name" value="U2 SMALL NUCLEAR RIBONUCLEOPROTEIN A"/>
    <property type="match status" value="1"/>
</dbReference>
<accession>A0A9W8HAP6</accession>
<keyword evidence="3" id="KW-0677">Repeat</keyword>
<dbReference type="InterPro" id="IPR001611">
    <property type="entry name" value="Leu-rich_rpt"/>
</dbReference>
<dbReference type="Proteomes" id="UP001140217">
    <property type="component" value="Unassembled WGS sequence"/>
</dbReference>
<dbReference type="SUPFAM" id="SSF52058">
    <property type="entry name" value="L domain-like"/>
    <property type="match status" value="1"/>
</dbReference>
<evidence type="ECO:0000313" key="8">
    <source>
        <dbReference type="Proteomes" id="UP001140217"/>
    </source>
</evidence>
<comment type="similarity">
    <text evidence="5">Belongs to the U2 small nuclear ribonucleoprotein A family.</text>
</comment>
<evidence type="ECO:0000313" key="7">
    <source>
        <dbReference type="EMBL" id="KAJ2779687.1"/>
    </source>
</evidence>
<keyword evidence="2" id="KW-0433">Leucine-rich repeat</keyword>
<protein>
    <recommendedName>
        <fullName evidence="6">U2 small nuclear ribonucleoprotein A'</fullName>
    </recommendedName>
</protein>
<dbReference type="GO" id="GO:0005634">
    <property type="term" value="C:nucleus"/>
    <property type="evidence" value="ECO:0007669"/>
    <property type="project" value="UniProtKB-SubCell"/>
</dbReference>
<dbReference type="InterPro" id="IPR044640">
    <property type="entry name" value="RU2A"/>
</dbReference>
<organism evidence="7 8">
    <name type="scientific">Coemansia javaensis</name>
    <dbReference type="NCBI Taxonomy" id="2761396"/>
    <lineage>
        <taxon>Eukaryota</taxon>
        <taxon>Fungi</taxon>
        <taxon>Fungi incertae sedis</taxon>
        <taxon>Zoopagomycota</taxon>
        <taxon>Kickxellomycotina</taxon>
        <taxon>Kickxellomycetes</taxon>
        <taxon>Kickxellales</taxon>
        <taxon>Kickxellaceae</taxon>
        <taxon>Coemansia</taxon>
    </lineage>
</organism>
<evidence type="ECO:0000256" key="4">
    <source>
        <dbReference type="ARBA" id="ARBA00023242"/>
    </source>
</evidence>